<dbReference type="InterPro" id="IPR013099">
    <property type="entry name" value="K_chnl_dom"/>
</dbReference>
<keyword evidence="4 11" id="KW-0812">Transmembrane</keyword>
<evidence type="ECO:0000256" key="2">
    <source>
        <dbReference type="ARBA" id="ARBA00010159"/>
    </source>
</evidence>
<dbReference type="EMBL" id="JBJKBG010000004">
    <property type="protein sequence ID" value="KAL3742313.1"/>
    <property type="molecule type" value="Genomic_DNA"/>
</dbReference>
<evidence type="ECO:0000256" key="8">
    <source>
        <dbReference type="ARBA" id="ARBA00023136"/>
    </source>
</evidence>
<dbReference type="Proteomes" id="UP001634007">
    <property type="component" value="Unassembled WGS sequence"/>
</dbReference>
<keyword evidence="6 11" id="KW-1133">Transmembrane helix</keyword>
<dbReference type="PANTHER" id="PTHR11003:SF271">
    <property type="entry name" value="TWO-PORE POTASSIUM CHANNEL 1-LIKE"/>
    <property type="match status" value="1"/>
</dbReference>
<comment type="subcellular location">
    <subcellularLocation>
        <location evidence="1">Membrane</location>
        <topology evidence="1">Multi-pass membrane protein</topology>
    </subcellularLocation>
</comment>
<evidence type="ECO:0000313" key="13">
    <source>
        <dbReference type="EMBL" id="KAL3742313.1"/>
    </source>
</evidence>
<sequence>MAYDDTRESLFGNSVDASSHPEDKINAVQRRRHCRNSPSADNFPEQNGPGPRLLKPTKVPTLRKILTFCFFLLRNQISGKKTNGLLDALYFCVVTMTTVGYGDLVPSSTLAKLLASTYVFAGISLGGLILGEAADYVLEKQQVLLVRATHINKMVGLAEILKEVKAHKIRYNFLISLVHVVVLTVLGTVYMSVTEKFKFVDAFYCVCATITTLGYGDQSFLTTSGRIFAVFWILASTICVGRFFFYLAELCTESRQRSFTKWVLTRNLTFFDLGAADLDDDKVVSAVEFVVYKLQEMGKISWEDVTTILERFQNLDVDHSGTLTTSDLSQSRN</sequence>
<dbReference type="SUPFAM" id="SSF47473">
    <property type="entry name" value="EF-hand"/>
    <property type="match status" value="1"/>
</dbReference>
<dbReference type="AlphaFoldDB" id="A0ABD3KVM2"/>
<feature type="transmembrane region" description="Helical" evidence="11">
    <location>
        <begin position="171"/>
        <end position="191"/>
    </location>
</feature>
<comment type="caution">
    <text evidence="13">The sequence shown here is derived from an EMBL/GenBank/DDBJ whole genome shotgun (WGS) entry which is preliminary data.</text>
</comment>
<feature type="region of interest" description="Disordered" evidence="10">
    <location>
        <begin position="1"/>
        <end position="54"/>
    </location>
</feature>
<evidence type="ECO:0000256" key="3">
    <source>
        <dbReference type="ARBA" id="ARBA00022448"/>
    </source>
</evidence>
<evidence type="ECO:0000256" key="4">
    <source>
        <dbReference type="ARBA" id="ARBA00022692"/>
    </source>
</evidence>
<evidence type="ECO:0000313" key="14">
    <source>
        <dbReference type="Proteomes" id="UP001634007"/>
    </source>
</evidence>
<protein>
    <recommendedName>
        <fullName evidence="12">EF-hand domain-containing protein</fullName>
    </recommendedName>
</protein>
<evidence type="ECO:0000256" key="1">
    <source>
        <dbReference type="ARBA" id="ARBA00004141"/>
    </source>
</evidence>
<name>A0ABD3KVM2_EUCGL</name>
<feature type="transmembrane region" description="Helical" evidence="11">
    <location>
        <begin position="113"/>
        <end position="131"/>
    </location>
</feature>
<proteinExistence type="inferred from homology"/>
<keyword evidence="7" id="KW-0406">Ion transport</keyword>
<evidence type="ECO:0000256" key="5">
    <source>
        <dbReference type="ARBA" id="ARBA00022837"/>
    </source>
</evidence>
<evidence type="ECO:0000259" key="12">
    <source>
        <dbReference type="PROSITE" id="PS50222"/>
    </source>
</evidence>
<keyword evidence="8 11" id="KW-0472">Membrane</keyword>
<dbReference type="Pfam" id="PF07885">
    <property type="entry name" value="Ion_trans_2"/>
    <property type="match status" value="2"/>
</dbReference>
<keyword evidence="5" id="KW-0106">Calcium</keyword>
<dbReference type="PROSITE" id="PS00018">
    <property type="entry name" value="EF_HAND_1"/>
    <property type="match status" value="1"/>
</dbReference>
<dbReference type="GO" id="GO:0034220">
    <property type="term" value="P:monoatomic ion transmembrane transport"/>
    <property type="evidence" value="ECO:0007669"/>
    <property type="project" value="UniProtKB-KW"/>
</dbReference>
<evidence type="ECO:0000256" key="10">
    <source>
        <dbReference type="SAM" id="MobiDB-lite"/>
    </source>
</evidence>
<evidence type="ECO:0000256" key="6">
    <source>
        <dbReference type="ARBA" id="ARBA00022989"/>
    </source>
</evidence>
<keyword evidence="9" id="KW-0407">Ion channel</keyword>
<feature type="transmembrane region" description="Helical" evidence="11">
    <location>
        <begin position="227"/>
        <end position="248"/>
    </location>
</feature>
<dbReference type="InterPro" id="IPR003280">
    <property type="entry name" value="2pore_dom_K_chnl"/>
</dbReference>
<dbReference type="InterPro" id="IPR018247">
    <property type="entry name" value="EF_Hand_1_Ca_BS"/>
</dbReference>
<gene>
    <name evidence="13" type="ORF">ACJRO7_017746</name>
</gene>
<feature type="domain" description="EF-hand" evidence="12">
    <location>
        <begin position="303"/>
        <end position="333"/>
    </location>
</feature>
<dbReference type="PANTHER" id="PTHR11003">
    <property type="entry name" value="POTASSIUM CHANNEL, SUBFAMILY K"/>
    <property type="match status" value="1"/>
</dbReference>
<dbReference type="InterPro" id="IPR011992">
    <property type="entry name" value="EF-hand-dom_pair"/>
</dbReference>
<reference evidence="13 14" key="1">
    <citation type="submission" date="2024-11" db="EMBL/GenBank/DDBJ databases">
        <title>Chromosome-level genome assembly of Eucalyptus globulus Labill. provides insights into its genome evolution.</title>
        <authorList>
            <person name="Li X."/>
        </authorList>
    </citation>
    <scope>NUCLEOTIDE SEQUENCE [LARGE SCALE GENOMIC DNA]</scope>
    <source>
        <strain evidence="13">CL2024</strain>
        <tissue evidence="13">Fresh tender leaves</tissue>
    </source>
</reference>
<dbReference type="InterPro" id="IPR002048">
    <property type="entry name" value="EF_hand_dom"/>
</dbReference>
<evidence type="ECO:0000256" key="7">
    <source>
        <dbReference type="ARBA" id="ARBA00023065"/>
    </source>
</evidence>
<organism evidence="13 14">
    <name type="scientific">Eucalyptus globulus</name>
    <name type="common">Tasmanian blue gum</name>
    <dbReference type="NCBI Taxonomy" id="34317"/>
    <lineage>
        <taxon>Eukaryota</taxon>
        <taxon>Viridiplantae</taxon>
        <taxon>Streptophyta</taxon>
        <taxon>Embryophyta</taxon>
        <taxon>Tracheophyta</taxon>
        <taxon>Spermatophyta</taxon>
        <taxon>Magnoliopsida</taxon>
        <taxon>eudicotyledons</taxon>
        <taxon>Gunneridae</taxon>
        <taxon>Pentapetalae</taxon>
        <taxon>rosids</taxon>
        <taxon>malvids</taxon>
        <taxon>Myrtales</taxon>
        <taxon>Myrtaceae</taxon>
        <taxon>Myrtoideae</taxon>
        <taxon>Eucalypteae</taxon>
        <taxon>Eucalyptus</taxon>
    </lineage>
</organism>
<keyword evidence="14" id="KW-1185">Reference proteome</keyword>
<dbReference type="Gene3D" id="1.10.287.70">
    <property type="match status" value="2"/>
</dbReference>
<keyword evidence="3" id="KW-0813">Transport</keyword>
<dbReference type="SUPFAM" id="SSF81324">
    <property type="entry name" value="Voltage-gated potassium channels"/>
    <property type="match status" value="2"/>
</dbReference>
<comment type="similarity">
    <text evidence="2">Belongs to the two pore domain potassium channel (TC 1.A.1.7) family.</text>
</comment>
<evidence type="ECO:0000256" key="11">
    <source>
        <dbReference type="SAM" id="Phobius"/>
    </source>
</evidence>
<accession>A0ABD3KVM2</accession>
<dbReference type="PROSITE" id="PS50222">
    <property type="entry name" value="EF_HAND_2"/>
    <property type="match status" value="1"/>
</dbReference>
<dbReference type="GO" id="GO:0005774">
    <property type="term" value="C:vacuolar membrane"/>
    <property type="evidence" value="ECO:0007669"/>
    <property type="project" value="UniProtKB-ARBA"/>
</dbReference>
<dbReference type="PRINTS" id="PR01333">
    <property type="entry name" value="2POREKCHANEL"/>
</dbReference>
<evidence type="ECO:0000256" key="9">
    <source>
        <dbReference type="ARBA" id="ARBA00023303"/>
    </source>
</evidence>
<feature type="transmembrane region" description="Helical" evidence="11">
    <location>
        <begin position="84"/>
        <end position="101"/>
    </location>
</feature>